<keyword evidence="9" id="KW-1133">Transmembrane helix</keyword>
<gene>
    <name evidence="11" type="ORF">FHX52_4352</name>
</gene>
<keyword evidence="3" id="KW-0597">Phosphoprotein</keyword>
<dbReference type="Proteomes" id="UP000320085">
    <property type="component" value="Unassembled WGS sequence"/>
</dbReference>
<accession>A0A543PM28</accession>
<comment type="caution">
    <text evidence="11">The sequence shown here is derived from an EMBL/GenBank/DDBJ whole genome shotgun (WGS) entry which is preliminary data.</text>
</comment>
<keyword evidence="9" id="KW-0472">Membrane</keyword>
<dbReference type="PANTHER" id="PTHR24421">
    <property type="entry name" value="NITRATE/NITRITE SENSOR PROTEIN NARX-RELATED"/>
    <property type="match status" value="1"/>
</dbReference>
<feature type="domain" description="Signal transduction histidine kinase subgroup 3 dimerisation and phosphoacceptor" evidence="10">
    <location>
        <begin position="410"/>
        <end position="475"/>
    </location>
</feature>
<dbReference type="PANTHER" id="PTHR24421:SF10">
    <property type="entry name" value="NITRATE_NITRITE SENSOR PROTEIN NARQ"/>
    <property type="match status" value="1"/>
</dbReference>
<feature type="transmembrane region" description="Helical" evidence="9">
    <location>
        <begin position="223"/>
        <end position="241"/>
    </location>
</feature>
<evidence type="ECO:0000256" key="7">
    <source>
        <dbReference type="ARBA" id="ARBA00022840"/>
    </source>
</evidence>
<keyword evidence="8" id="KW-0902">Two-component regulatory system</keyword>
<feature type="transmembrane region" description="Helical" evidence="9">
    <location>
        <begin position="12"/>
        <end position="33"/>
    </location>
</feature>
<dbReference type="GO" id="GO:0005524">
    <property type="term" value="F:ATP binding"/>
    <property type="evidence" value="ECO:0007669"/>
    <property type="project" value="UniProtKB-KW"/>
</dbReference>
<feature type="transmembrane region" description="Helical" evidence="9">
    <location>
        <begin position="104"/>
        <end position="127"/>
    </location>
</feature>
<dbReference type="Gene3D" id="6.10.250.2870">
    <property type="match status" value="1"/>
</dbReference>
<feature type="transmembrane region" description="Helical" evidence="9">
    <location>
        <begin position="256"/>
        <end position="277"/>
    </location>
</feature>
<organism evidence="11 12">
    <name type="scientific">Humibacillus xanthopallidus</name>
    <dbReference type="NCBI Taxonomy" id="412689"/>
    <lineage>
        <taxon>Bacteria</taxon>
        <taxon>Bacillati</taxon>
        <taxon>Actinomycetota</taxon>
        <taxon>Actinomycetes</taxon>
        <taxon>Micrococcales</taxon>
        <taxon>Intrasporangiaceae</taxon>
        <taxon>Humibacillus</taxon>
    </lineage>
</organism>
<dbReference type="GO" id="GO:0046983">
    <property type="term" value="F:protein dimerization activity"/>
    <property type="evidence" value="ECO:0007669"/>
    <property type="project" value="InterPro"/>
</dbReference>
<dbReference type="EC" id="2.7.13.3" evidence="2"/>
<feature type="transmembrane region" description="Helical" evidence="9">
    <location>
        <begin position="139"/>
        <end position="159"/>
    </location>
</feature>
<evidence type="ECO:0000256" key="6">
    <source>
        <dbReference type="ARBA" id="ARBA00022777"/>
    </source>
</evidence>
<keyword evidence="7" id="KW-0067">ATP-binding</keyword>
<dbReference type="InterPro" id="IPR011712">
    <property type="entry name" value="Sig_transdc_His_kin_sub3_dim/P"/>
</dbReference>
<dbReference type="GO" id="GO:0016020">
    <property type="term" value="C:membrane"/>
    <property type="evidence" value="ECO:0007669"/>
    <property type="project" value="InterPro"/>
</dbReference>
<feature type="transmembrane region" description="Helical" evidence="9">
    <location>
        <begin position="76"/>
        <end position="98"/>
    </location>
</feature>
<keyword evidence="4" id="KW-0808">Transferase</keyword>
<keyword evidence="9" id="KW-0812">Transmembrane</keyword>
<protein>
    <recommendedName>
        <fullName evidence="2">histidine kinase</fullName>
        <ecNumber evidence="2">2.7.13.3</ecNumber>
    </recommendedName>
</protein>
<dbReference type="EMBL" id="VFQF01000003">
    <property type="protein sequence ID" value="TQN45119.1"/>
    <property type="molecule type" value="Genomic_DNA"/>
</dbReference>
<evidence type="ECO:0000313" key="12">
    <source>
        <dbReference type="Proteomes" id="UP000320085"/>
    </source>
</evidence>
<comment type="catalytic activity">
    <reaction evidence="1">
        <text>ATP + protein L-histidine = ADP + protein N-phospho-L-histidine.</text>
        <dbReference type="EC" id="2.7.13.3"/>
    </reaction>
</comment>
<dbReference type="Pfam" id="PF07730">
    <property type="entry name" value="HisKA_3"/>
    <property type="match status" value="1"/>
</dbReference>
<evidence type="ECO:0000256" key="4">
    <source>
        <dbReference type="ARBA" id="ARBA00022679"/>
    </source>
</evidence>
<dbReference type="AlphaFoldDB" id="A0A543PM28"/>
<dbReference type="InterPro" id="IPR050482">
    <property type="entry name" value="Sensor_HK_TwoCompSys"/>
</dbReference>
<name>A0A543PM28_9MICO</name>
<evidence type="ECO:0000256" key="2">
    <source>
        <dbReference type="ARBA" id="ARBA00012438"/>
    </source>
</evidence>
<dbReference type="GO" id="GO:0000155">
    <property type="term" value="F:phosphorelay sensor kinase activity"/>
    <property type="evidence" value="ECO:0007669"/>
    <property type="project" value="InterPro"/>
</dbReference>
<evidence type="ECO:0000259" key="10">
    <source>
        <dbReference type="Pfam" id="PF07730"/>
    </source>
</evidence>
<keyword evidence="5" id="KW-0547">Nucleotide-binding</keyword>
<evidence type="ECO:0000256" key="5">
    <source>
        <dbReference type="ARBA" id="ARBA00022741"/>
    </source>
</evidence>
<sequence>MRAGEIRAIEATWSFAALALVTSMAWLTMRVVATSPGFSDSGESIWSEVALVCTVALLASVGIVHRIARPANPLGWLLILVASLLLATEWDIPGAAAAESLSAVMFSVGLLLTIAVPVAAMWAVLAFQSGRVDGRGERYLLLAGALVFVGALGLAPALFFDPQAHGCSDCPANLLLVRDDPAVAAASSRLAMIAALAWTVVMMVVLLVGLVRMSAVSRRAHGAVATIGFLYLLAVSAQLVLEFDHGFVGGSTTDPALWWAQLAGLAALGAAVAFSLLRSRAMRRSVAGLVVDLHQEAVAGGMREALAAWLHDPSLQVAYPVDGTYRDVDLDAVDVTARPGRTTSRLVNDGDEIAVLVHRTGLLDNPDAVREVVTAARLGLENERLRAEGLAQVRALAESRVRVIEAGDRERRRLERDLHDGAQQRLVGLLLGLRLLRSSTRSDQPELDRMLNEAETEVQDAVRDLRQLANGLFPNVLVTEGLAGACGALSETAPLRMVAAPEGRLPAEVETTAYLVIATCAARGPTTVRATVEGSRLKVCAKVARARVGVAALEDRVAAMGGRIAVTQEVDGGSRVDLELPLARGASPDAEPPDRARK</sequence>
<evidence type="ECO:0000256" key="9">
    <source>
        <dbReference type="SAM" id="Phobius"/>
    </source>
</evidence>
<evidence type="ECO:0000256" key="8">
    <source>
        <dbReference type="ARBA" id="ARBA00023012"/>
    </source>
</evidence>
<keyword evidence="6 11" id="KW-0418">Kinase</keyword>
<feature type="transmembrane region" description="Helical" evidence="9">
    <location>
        <begin position="190"/>
        <end position="211"/>
    </location>
</feature>
<evidence type="ECO:0000256" key="3">
    <source>
        <dbReference type="ARBA" id="ARBA00022553"/>
    </source>
</evidence>
<proteinExistence type="predicted"/>
<feature type="transmembrane region" description="Helical" evidence="9">
    <location>
        <begin position="45"/>
        <end position="64"/>
    </location>
</feature>
<evidence type="ECO:0000256" key="1">
    <source>
        <dbReference type="ARBA" id="ARBA00000085"/>
    </source>
</evidence>
<reference evidence="11 12" key="1">
    <citation type="submission" date="2019-06" db="EMBL/GenBank/DDBJ databases">
        <title>Sequencing the genomes of 1000 actinobacteria strains.</title>
        <authorList>
            <person name="Klenk H.-P."/>
        </authorList>
    </citation>
    <scope>NUCLEOTIDE SEQUENCE [LARGE SCALE GENOMIC DNA]</scope>
    <source>
        <strain evidence="11 12">DSM 21776</strain>
    </source>
</reference>
<evidence type="ECO:0000313" key="11">
    <source>
        <dbReference type="EMBL" id="TQN45119.1"/>
    </source>
</evidence>